<dbReference type="Proteomes" id="UP000238762">
    <property type="component" value="Unassembled WGS sequence"/>
</dbReference>
<keyword evidence="2" id="KW-0472">Membrane</keyword>
<feature type="transmembrane region" description="Helical" evidence="2">
    <location>
        <begin position="20"/>
        <end position="40"/>
    </location>
</feature>
<protein>
    <submittedName>
        <fullName evidence="3">Uncharacterized protein</fullName>
    </submittedName>
</protein>
<dbReference type="RefSeq" id="WP_106286979.1">
    <property type="nucleotide sequence ID" value="NZ_CAWNTC010000143.1"/>
</dbReference>
<dbReference type="EMBL" id="PVWJ01000006">
    <property type="protein sequence ID" value="PSB04874.1"/>
    <property type="molecule type" value="Genomic_DNA"/>
</dbReference>
<feature type="region of interest" description="Disordered" evidence="1">
    <location>
        <begin position="295"/>
        <end position="318"/>
    </location>
</feature>
<evidence type="ECO:0000313" key="4">
    <source>
        <dbReference type="Proteomes" id="UP000238762"/>
    </source>
</evidence>
<feature type="compositionally biased region" description="Basic and acidic residues" evidence="1">
    <location>
        <begin position="299"/>
        <end position="311"/>
    </location>
</feature>
<proteinExistence type="predicted"/>
<reference evidence="3 4" key="1">
    <citation type="submission" date="2018-02" db="EMBL/GenBank/DDBJ databases">
        <authorList>
            <person name="Cohen D.B."/>
            <person name="Kent A.D."/>
        </authorList>
    </citation>
    <scope>NUCLEOTIDE SEQUENCE [LARGE SCALE GENOMIC DNA]</scope>
    <source>
        <strain evidence="3 4">CCAP 1448/3</strain>
    </source>
</reference>
<reference evidence="3 4" key="2">
    <citation type="submission" date="2018-03" db="EMBL/GenBank/DDBJ databases">
        <title>The ancient ancestry and fast evolution of plastids.</title>
        <authorList>
            <person name="Moore K.R."/>
            <person name="Magnabosco C."/>
            <person name="Momper L."/>
            <person name="Gold D.A."/>
            <person name="Bosak T."/>
            <person name="Fournier G.P."/>
        </authorList>
    </citation>
    <scope>NUCLEOTIDE SEQUENCE [LARGE SCALE GENOMIC DNA]</scope>
    <source>
        <strain evidence="3 4">CCAP 1448/3</strain>
    </source>
</reference>
<keyword evidence="2" id="KW-1133">Transmembrane helix</keyword>
<gene>
    <name evidence="3" type="ORF">C7B64_01940</name>
</gene>
<name>A0A2T1C9G3_9CYAN</name>
<keyword evidence="4" id="KW-1185">Reference proteome</keyword>
<organism evidence="3 4">
    <name type="scientific">Merismopedia glauca CCAP 1448/3</name>
    <dbReference type="NCBI Taxonomy" id="1296344"/>
    <lineage>
        <taxon>Bacteria</taxon>
        <taxon>Bacillati</taxon>
        <taxon>Cyanobacteriota</taxon>
        <taxon>Cyanophyceae</taxon>
        <taxon>Synechococcales</taxon>
        <taxon>Merismopediaceae</taxon>
        <taxon>Merismopedia</taxon>
    </lineage>
</organism>
<evidence type="ECO:0000256" key="1">
    <source>
        <dbReference type="SAM" id="MobiDB-lite"/>
    </source>
</evidence>
<evidence type="ECO:0000313" key="3">
    <source>
        <dbReference type="EMBL" id="PSB04874.1"/>
    </source>
</evidence>
<comment type="caution">
    <text evidence="3">The sequence shown here is derived from an EMBL/GenBank/DDBJ whole genome shotgun (WGS) entry which is preliminary data.</text>
</comment>
<dbReference type="AlphaFoldDB" id="A0A2T1C9G3"/>
<evidence type="ECO:0000256" key="2">
    <source>
        <dbReference type="SAM" id="Phobius"/>
    </source>
</evidence>
<keyword evidence="2" id="KW-0812">Transmembrane</keyword>
<accession>A0A2T1C9G3</accession>
<sequence>MNYLFAAEDKATYWYIERNLGLLLVLLGIILNYLGTAAVAELKYTGNAKSSIDLINGKEIQELDSDRLSLEYTEAIAPIIVSDAQAQAQKFLEIPTKPATDKPLITSMTVTGKYAAQIDYGWLQGVNQAEIQTSVPSSTRSPILSGRTSIVQKLTWSDKLTVLSKTIPRGKTVSLKFTLKFTRHLRKDDLGEVKAIALWGISSANGINKTEIAIADDNLRSPLTTTESKIIQVKVGQTLNLVGSLELGAKITNPNSQQFPRDSSAMANAENTARFYIDPVDADISYTTESKQTYLSEVRSQKSEVRKKEKQISNLNAP</sequence>